<evidence type="ECO:0000256" key="1">
    <source>
        <dbReference type="SAM" id="MobiDB-lite"/>
    </source>
</evidence>
<reference evidence="2" key="1">
    <citation type="submission" date="2021-03" db="EMBL/GenBank/DDBJ databases">
        <title>Draft genome sequence of rust myrtle Austropuccinia psidii MF-1, a brazilian biotype.</title>
        <authorList>
            <person name="Quecine M.C."/>
            <person name="Pachon D.M.R."/>
            <person name="Bonatelli M.L."/>
            <person name="Correr F.H."/>
            <person name="Franceschini L.M."/>
            <person name="Leite T.F."/>
            <person name="Margarido G.R.A."/>
            <person name="Almeida C.A."/>
            <person name="Ferrarezi J.A."/>
            <person name="Labate C.A."/>
        </authorList>
    </citation>
    <scope>NUCLEOTIDE SEQUENCE</scope>
    <source>
        <strain evidence="2">MF-1</strain>
    </source>
</reference>
<dbReference type="OrthoDB" id="10588767at2759"/>
<evidence type="ECO:0000313" key="3">
    <source>
        <dbReference type="Proteomes" id="UP000765509"/>
    </source>
</evidence>
<dbReference type="Proteomes" id="UP000765509">
    <property type="component" value="Unassembled WGS sequence"/>
</dbReference>
<dbReference type="EMBL" id="AVOT02044400">
    <property type="protein sequence ID" value="MBW0539755.1"/>
    <property type="molecule type" value="Genomic_DNA"/>
</dbReference>
<name>A0A9Q3IHY6_9BASI</name>
<sequence length="129" mass="14934">MNFNEISNGIHCDSNSIQTRWASLNTATLKFSAIYHARERSPPSAWQRLKDAPKWKQPPEVKGDNQKEKLDMMNDNKEEPVGVKIAKRLKIEHEKDLKELQRSSQIAQKKNKIDENMNNIMAQETDSQT</sequence>
<accession>A0A9Q3IHY6</accession>
<organism evidence="2 3">
    <name type="scientific">Austropuccinia psidii MF-1</name>
    <dbReference type="NCBI Taxonomy" id="1389203"/>
    <lineage>
        <taxon>Eukaryota</taxon>
        <taxon>Fungi</taxon>
        <taxon>Dikarya</taxon>
        <taxon>Basidiomycota</taxon>
        <taxon>Pucciniomycotina</taxon>
        <taxon>Pucciniomycetes</taxon>
        <taxon>Pucciniales</taxon>
        <taxon>Sphaerophragmiaceae</taxon>
        <taxon>Austropuccinia</taxon>
    </lineage>
</organism>
<dbReference type="AlphaFoldDB" id="A0A9Q3IHY6"/>
<evidence type="ECO:0000313" key="2">
    <source>
        <dbReference type="EMBL" id="MBW0539755.1"/>
    </source>
</evidence>
<comment type="caution">
    <text evidence="2">The sequence shown here is derived from an EMBL/GenBank/DDBJ whole genome shotgun (WGS) entry which is preliminary data.</text>
</comment>
<feature type="compositionally biased region" description="Basic and acidic residues" evidence="1">
    <location>
        <begin position="48"/>
        <end position="81"/>
    </location>
</feature>
<keyword evidence="3" id="KW-1185">Reference proteome</keyword>
<evidence type="ECO:0008006" key="4">
    <source>
        <dbReference type="Google" id="ProtNLM"/>
    </source>
</evidence>
<feature type="region of interest" description="Disordered" evidence="1">
    <location>
        <begin position="39"/>
        <end position="81"/>
    </location>
</feature>
<proteinExistence type="predicted"/>
<gene>
    <name evidence="2" type="ORF">O181_079470</name>
</gene>
<feature type="compositionally biased region" description="Polar residues" evidence="1">
    <location>
        <begin position="116"/>
        <end position="129"/>
    </location>
</feature>
<feature type="region of interest" description="Disordered" evidence="1">
    <location>
        <begin position="100"/>
        <end position="129"/>
    </location>
</feature>
<protein>
    <recommendedName>
        <fullName evidence="4">No apical meristem-associated C-terminal domain-containing protein</fullName>
    </recommendedName>
</protein>